<dbReference type="EMBL" id="JAUTXU010000233">
    <property type="protein sequence ID" value="KAK3696986.1"/>
    <property type="molecule type" value="Genomic_DNA"/>
</dbReference>
<proteinExistence type="predicted"/>
<comment type="caution">
    <text evidence="1">The sequence shown here is derived from an EMBL/GenBank/DDBJ whole genome shotgun (WGS) entry which is preliminary data.</text>
</comment>
<name>A0ACC3MK55_9PEZI</name>
<organism evidence="1 2">
    <name type="scientific">Vermiconidia calcicola</name>
    <dbReference type="NCBI Taxonomy" id="1690605"/>
    <lineage>
        <taxon>Eukaryota</taxon>
        <taxon>Fungi</taxon>
        <taxon>Dikarya</taxon>
        <taxon>Ascomycota</taxon>
        <taxon>Pezizomycotina</taxon>
        <taxon>Dothideomycetes</taxon>
        <taxon>Dothideomycetidae</taxon>
        <taxon>Mycosphaerellales</taxon>
        <taxon>Extremaceae</taxon>
        <taxon>Vermiconidia</taxon>
    </lineage>
</organism>
<keyword evidence="2" id="KW-1185">Reference proteome</keyword>
<accession>A0ACC3MK55</accession>
<dbReference type="Proteomes" id="UP001281147">
    <property type="component" value="Unassembled WGS sequence"/>
</dbReference>
<reference evidence="1" key="1">
    <citation type="submission" date="2023-07" db="EMBL/GenBank/DDBJ databases">
        <title>Black Yeasts Isolated from many extreme environments.</title>
        <authorList>
            <person name="Coleine C."/>
            <person name="Stajich J.E."/>
            <person name="Selbmann L."/>
        </authorList>
    </citation>
    <scope>NUCLEOTIDE SEQUENCE</scope>
    <source>
        <strain evidence="1">CCFEE 5714</strain>
    </source>
</reference>
<sequence length="420" mass="48311">MAEAFVELGAEGVNYLTEKHYDRVYDRLTGAQKRQRAEQQQQQQQGDNQQQSGNQQQSDNQQNQHQHSHHHQHSHNQYRNDAPSAVSGRSRRTQKNRLPEPEGDYQSYHKENYRDRRRDSQRSASLDRESEQSEQVIRAYENDRRDPPRPVESVLTEKDLNKLRRDSRMSHANGYANTSLQPPGYDGRRPQGSQTAPRGKYYDDDDSDYDERYGRRYKSTGRGYDDGYDDDRGYDREIVETERYRGPPRQSYGNRGETSRGNDPYGAGAVTQYRRSAQDVSDVKSRRSRSRGARDRGRDHDRSRSSSGSRSRSDSRSRSREGIRGKIEENFDTSMRGLGVGIAGAVVGGFAAKEFAGNKKHQNRDMILGALVGGLGANAADTKWRDWQENKEKDVRREEGRIEQKYDGRGDYGRSRSAMR</sequence>
<evidence type="ECO:0000313" key="2">
    <source>
        <dbReference type="Proteomes" id="UP001281147"/>
    </source>
</evidence>
<gene>
    <name evidence="1" type="ORF">LTR37_017693</name>
</gene>
<protein>
    <submittedName>
        <fullName evidence="1">Uncharacterized protein</fullName>
    </submittedName>
</protein>
<evidence type="ECO:0000313" key="1">
    <source>
        <dbReference type="EMBL" id="KAK3696986.1"/>
    </source>
</evidence>